<dbReference type="Gene3D" id="1.25.10.10">
    <property type="entry name" value="Leucine-rich Repeat Variant"/>
    <property type="match status" value="1"/>
</dbReference>
<keyword evidence="2" id="KW-0677">Repeat</keyword>
<keyword evidence="7" id="KW-1185">Reference proteome</keyword>
<comment type="caution">
    <text evidence="6">The sequence shown here is derived from an EMBL/GenBank/DDBJ whole genome shotgun (WGS) entry which is preliminary data.</text>
</comment>
<dbReference type="InterPro" id="IPR013932">
    <property type="entry name" value="TATA-bd_TIP120"/>
</dbReference>
<dbReference type="InterPro" id="IPR011989">
    <property type="entry name" value="ARM-like"/>
</dbReference>
<feature type="domain" description="TATA-binding protein interacting (TIP20)" evidence="5">
    <location>
        <begin position="1079"/>
        <end position="1242"/>
    </location>
</feature>
<feature type="region of interest" description="Disordered" evidence="4">
    <location>
        <begin position="293"/>
        <end position="315"/>
    </location>
</feature>
<evidence type="ECO:0000313" key="6">
    <source>
        <dbReference type="EMBL" id="KAJ3052397.1"/>
    </source>
</evidence>
<evidence type="ECO:0000256" key="2">
    <source>
        <dbReference type="ARBA" id="ARBA00022737"/>
    </source>
</evidence>
<evidence type="ECO:0000256" key="4">
    <source>
        <dbReference type="SAM" id="MobiDB-lite"/>
    </source>
</evidence>
<feature type="compositionally biased region" description="Acidic residues" evidence="4">
    <location>
        <begin position="294"/>
        <end position="315"/>
    </location>
</feature>
<dbReference type="SUPFAM" id="SSF48371">
    <property type="entry name" value="ARM repeat"/>
    <property type="match status" value="1"/>
</dbReference>
<keyword evidence="3" id="KW-0833">Ubl conjugation pathway</keyword>
<evidence type="ECO:0000259" key="5">
    <source>
        <dbReference type="Pfam" id="PF08623"/>
    </source>
</evidence>
<gene>
    <name evidence="6" type="primary">CAND1</name>
    <name evidence="6" type="ORF">HK097_006322</name>
</gene>
<accession>A0AAD5SKP2</accession>
<dbReference type="AlphaFoldDB" id="A0AAD5SKP2"/>
<dbReference type="Pfam" id="PF25782">
    <property type="entry name" value="TPR_CAND1"/>
    <property type="match status" value="1"/>
</dbReference>
<proteinExistence type="inferred from homology"/>
<dbReference type="InterPro" id="IPR039852">
    <property type="entry name" value="CAND1/CAND2"/>
</dbReference>
<dbReference type="InterPro" id="IPR016024">
    <property type="entry name" value="ARM-type_fold"/>
</dbReference>
<dbReference type="GO" id="GO:0010265">
    <property type="term" value="P:SCF complex assembly"/>
    <property type="evidence" value="ECO:0007669"/>
    <property type="project" value="InterPro"/>
</dbReference>
<dbReference type="Proteomes" id="UP001212841">
    <property type="component" value="Unassembled WGS sequence"/>
</dbReference>
<protein>
    <submittedName>
        <fullName evidence="6">Cullin-associated NEDD8-dissociated protein 1</fullName>
    </submittedName>
</protein>
<dbReference type="PANTHER" id="PTHR12696">
    <property type="entry name" value="TIP120"/>
    <property type="match status" value="1"/>
</dbReference>
<comment type="similarity">
    <text evidence="1">Belongs to the CAND family.</text>
</comment>
<name>A0AAD5SKP2_9FUNG</name>
<evidence type="ECO:0000256" key="1">
    <source>
        <dbReference type="ARBA" id="ARBA00007657"/>
    </source>
</evidence>
<sequence length="1277" mass="140040">MATNDLIDALKKPDCSLDDSNEQKVVKAVFKKLEDSNGEVQNLAVKALAPLAKKVKEKNLQDIVDKLCNLLKAETDSQKDIASIGLKTVIVEVPVNSTTSASIVAKLIPKLLDQMRNENLSVDTIDILSEVLNRFGNQLVPGEASSAGPQLQKQIQNALLHLLNHKRFAIRKRTTVAIGSLVAHTSDELFAALIKDLLAELRAKEQREDWDRLRTHVGCLATVCSPRFGPHLNEFLPLVVRFTVVEENDELREYCLNALESFVLRCPKEIGEHIKSVVDLAIEYVKYDPNYDAGDGDEGMEVDAEEDDDDFDDADDIGYSDDDDMSWKVRRASSKLLSSVISTRSEILVDLLDQVAPVLVNRFKEREESVRVDILNTFIVLIQRTGRVAGGVDFAARNDDSEHSAKRRKGTNGVVAMEGVTGPKDHLRQHVPRLSTILAKQMNDSSAATRQTGFALLKELVIVLNGALENHIGAFIPAIESSLSGAPTKDAAKTSTSSNLKLELLEFLRVLLTTHRPEVFHPHLGRLVPPVITAANDKFYKITGEALTVANELVKVIRPFAVDKETNQQHVTPLASNDFLKHLEQIYAITVQRLGTTDADLEVKERSVVVLGTLLSQTGDILPADQVTGTVLSLLLERLRNELTRLTTVRVFRSVAESPLTAEGATSVNIVPVLSEVAKELASYLRKSHRQLRLAALQTLETILKRFGRQLPTDVYPTVLAELRPLLTDADLHVLPLTLAVLAVVVQQGQSAQGLLKTVQEDVLKELISMIIETPHLVGSGAGGEALQQLWKALSRTADRGFQRLAIAQLEQKVADPKVTFQSKQTHSVIAQSIAVLSLGSEAEADTTINNHVAALQAGNDQIQYLALLTIGEIGRKIDLSKKHPKLKDILLKNFSSTSEEIKQASAFALGNVAVGNLDEYLPGILNIVDNNPKQRYLALVSLREVIARVSGPDASPPAAGTLERFAQPVWDILFKDTKDTEDATRNVIAECLGKLSLLEPGKFLPELRSRLSGDATIRATVVTAVRFTFSEHCDGGEYDALLAPFILDFLRLVQDDDNDVRRVSLATLNAAAHNKPHLIQDALPELLPLLYGETIVREELIETVEMGPFKHQVDHGLEARKSAFECMSTLLETCSARLDLSEFLARVVLGLKDPASEIKTLAYLMLQRLVQVGPSVVTQHLDSTVEPLRTAVLAKPKQNAVKQEIEKNAELVRSAARTVVVLAPLAENAGSTKFDEFLREVRGPTSPVLEVMNEVGKEVEQVGTVGLSGPTAMDLS</sequence>
<evidence type="ECO:0000256" key="3">
    <source>
        <dbReference type="ARBA" id="ARBA00022786"/>
    </source>
</evidence>
<dbReference type="Pfam" id="PF08623">
    <property type="entry name" value="TIP120"/>
    <property type="match status" value="1"/>
</dbReference>
<evidence type="ECO:0000313" key="7">
    <source>
        <dbReference type="Proteomes" id="UP001212841"/>
    </source>
</evidence>
<organism evidence="6 7">
    <name type="scientific">Rhizophlyctis rosea</name>
    <dbReference type="NCBI Taxonomy" id="64517"/>
    <lineage>
        <taxon>Eukaryota</taxon>
        <taxon>Fungi</taxon>
        <taxon>Fungi incertae sedis</taxon>
        <taxon>Chytridiomycota</taxon>
        <taxon>Chytridiomycota incertae sedis</taxon>
        <taxon>Chytridiomycetes</taxon>
        <taxon>Rhizophlyctidales</taxon>
        <taxon>Rhizophlyctidaceae</taxon>
        <taxon>Rhizophlyctis</taxon>
    </lineage>
</organism>
<reference evidence="6" key="1">
    <citation type="submission" date="2020-05" db="EMBL/GenBank/DDBJ databases">
        <title>Phylogenomic resolution of chytrid fungi.</title>
        <authorList>
            <person name="Stajich J.E."/>
            <person name="Amses K."/>
            <person name="Simmons R."/>
            <person name="Seto K."/>
            <person name="Myers J."/>
            <person name="Bonds A."/>
            <person name="Quandt C.A."/>
            <person name="Barry K."/>
            <person name="Liu P."/>
            <person name="Grigoriev I."/>
            <person name="Longcore J.E."/>
            <person name="James T.Y."/>
        </authorList>
    </citation>
    <scope>NUCLEOTIDE SEQUENCE</scope>
    <source>
        <strain evidence="6">JEL0318</strain>
    </source>
</reference>
<dbReference type="EMBL" id="JADGJD010000298">
    <property type="protein sequence ID" value="KAJ3052397.1"/>
    <property type="molecule type" value="Genomic_DNA"/>
</dbReference>